<gene>
    <name evidence="4" type="ORF">LX64_00913</name>
</gene>
<dbReference type="AlphaFoldDB" id="A0A327QUB8"/>
<accession>A0A327QUB8</accession>
<evidence type="ECO:0000259" key="3">
    <source>
        <dbReference type="Pfam" id="PF16344"/>
    </source>
</evidence>
<keyword evidence="5" id="KW-1185">Reference proteome</keyword>
<feature type="domain" description="Protein FecR C-terminal" evidence="3">
    <location>
        <begin position="303"/>
        <end position="370"/>
    </location>
</feature>
<name>A0A327QUB8_9BACT</name>
<dbReference type="OrthoDB" id="629393at2"/>
<dbReference type="GO" id="GO:0016989">
    <property type="term" value="F:sigma factor antagonist activity"/>
    <property type="evidence" value="ECO:0007669"/>
    <property type="project" value="TreeGrafter"/>
</dbReference>
<keyword evidence="1" id="KW-0472">Membrane</keyword>
<proteinExistence type="predicted"/>
<keyword evidence="1" id="KW-1133">Transmembrane helix</keyword>
<comment type="caution">
    <text evidence="4">The sequence shown here is derived from an EMBL/GenBank/DDBJ whole genome shotgun (WGS) entry which is preliminary data.</text>
</comment>
<dbReference type="Gene3D" id="3.55.50.30">
    <property type="match status" value="1"/>
</dbReference>
<dbReference type="FunFam" id="2.60.120.1440:FF:000001">
    <property type="entry name" value="Putative anti-sigma factor"/>
    <property type="match status" value="1"/>
</dbReference>
<reference evidence="4 5" key="1">
    <citation type="submission" date="2018-06" db="EMBL/GenBank/DDBJ databases">
        <title>Genomic Encyclopedia of Archaeal and Bacterial Type Strains, Phase II (KMG-II): from individual species to whole genera.</title>
        <authorList>
            <person name="Goeker M."/>
        </authorList>
    </citation>
    <scope>NUCLEOTIDE SEQUENCE [LARGE SCALE GENOMIC DNA]</scope>
    <source>
        <strain evidence="4 5">DSM 23857</strain>
    </source>
</reference>
<sequence length="373" mass="40940">MANEQANDRYEALSRKLLEGTITQEEREELAQWLNDDDGQVLDLPADFVASREAHEARMWKNIAKATQPRTLQRRIRVISAAAAVLLVAVVGYKYLLPSSPTPATQLLANDHLPAGNKAVLTLGNGEEVVLDNMALGSHLDQAVKEDSGRLTYLYASADVAQINSLSTPRGGRFNVTLPDGTNVWLNAASKLTFPTVFNGKERIVELQGQAYFDVTQDANRPFKVKVGTVNVHVLGTSFDIMAYPDEQQIKTTLVTGSVQVQSAKEHTLLHPAQQAVADVTAGTLTVQPANLDKTLAWKNGLFIFNNADLASIVREISRWYDVEFINLAGDSKELYGGSISRKKNLSDVLQLLSAYGSHQFKVEGRKVTILPK</sequence>
<dbReference type="PANTHER" id="PTHR30273">
    <property type="entry name" value="PERIPLASMIC SIGNAL SENSOR AND SIGMA FACTOR ACTIVATOR FECR-RELATED"/>
    <property type="match status" value="1"/>
</dbReference>
<dbReference type="Gene3D" id="2.60.120.1440">
    <property type="match status" value="1"/>
</dbReference>
<organism evidence="4 5">
    <name type="scientific">Chitinophaga skermanii</name>
    <dbReference type="NCBI Taxonomy" id="331697"/>
    <lineage>
        <taxon>Bacteria</taxon>
        <taxon>Pseudomonadati</taxon>
        <taxon>Bacteroidota</taxon>
        <taxon>Chitinophagia</taxon>
        <taxon>Chitinophagales</taxon>
        <taxon>Chitinophagaceae</taxon>
        <taxon>Chitinophaga</taxon>
    </lineage>
</organism>
<dbReference type="InterPro" id="IPR006860">
    <property type="entry name" value="FecR"/>
</dbReference>
<dbReference type="PIRSF" id="PIRSF018266">
    <property type="entry name" value="FecR"/>
    <property type="match status" value="1"/>
</dbReference>
<evidence type="ECO:0000313" key="5">
    <source>
        <dbReference type="Proteomes" id="UP000249547"/>
    </source>
</evidence>
<feature type="domain" description="FecR protein" evidence="2">
    <location>
        <begin position="166"/>
        <end position="260"/>
    </location>
</feature>
<evidence type="ECO:0000313" key="4">
    <source>
        <dbReference type="EMBL" id="RAJ08266.1"/>
    </source>
</evidence>
<dbReference type="InterPro" id="IPR012373">
    <property type="entry name" value="Ferrdict_sens_TM"/>
</dbReference>
<dbReference type="InterPro" id="IPR032508">
    <property type="entry name" value="FecR_C"/>
</dbReference>
<dbReference type="Proteomes" id="UP000249547">
    <property type="component" value="Unassembled WGS sequence"/>
</dbReference>
<feature type="transmembrane region" description="Helical" evidence="1">
    <location>
        <begin position="78"/>
        <end position="96"/>
    </location>
</feature>
<dbReference type="Pfam" id="PF04773">
    <property type="entry name" value="FecR"/>
    <property type="match status" value="1"/>
</dbReference>
<dbReference type="PANTHER" id="PTHR30273:SF2">
    <property type="entry name" value="PROTEIN FECR"/>
    <property type="match status" value="1"/>
</dbReference>
<protein>
    <submittedName>
        <fullName evidence="4">FecR family protein</fullName>
    </submittedName>
</protein>
<keyword evidence="1" id="KW-0812">Transmembrane</keyword>
<evidence type="ECO:0000259" key="2">
    <source>
        <dbReference type="Pfam" id="PF04773"/>
    </source>
</evidence>
<dbReference type="EMBL" id="QLLL01000002">
    <property type="protein sequence ID" value="RAJ08266.1"/>
    <property type="molecule type" value="Genomic_DNA"/>
</dbReference>
<dbReference type="RefSeq" id="WP_111596432.1">
    <property type="nucleotide sequence ID" value="NZ_QLLL01000002.1"/>
</dbReference>
<evidence type="ECO:0000256" key="1">
    <source>
        <dbReference type="SAM" id="Phobius"/>
    </source>
</evidence>
<dbReference type="Pfam" id="PF16344">
    <property type="entry name" value="FecR_C"/>
    <property type="match status" value="1"/>
</dbReference>